<evidence type="ECO:0000313" key="1">
    <source>
        <dbReference type="EMBL" id="KAK3721545.1"/>
    </source>
</evidence>
<dbReference type="Proteomes" id="UP001281147">
    <property type="component" value="Unassembled WGS sequence"/>
</dbReference>
<reference evidence="1" key="1">
    <citation type="submission" date="2023-07" db="EMBL/GenBank/DDBJ databases">
        <title>Black Yeasts Isolated from many extreme environments.</title>
        <authorList>
            <person name="Coleine C."/>
            <person name="Stajich J.E."/>
            <person name="Selbmann L."/>
        </authorList>
    </citation>
    <scope>NUCLEOTIDE SEQUENCE</scope>
    <source>
        <strain evidence="1">CCFEE 5714</strain>
    </source>
</reference>
<proteinExistence type="predicted"/>
<evidence type="ECO:0000313" key="2">
    <source>
        <dbReference type="Proteomes" id="UP001281147"/>
    </source>
</evidence>
<accession>A0ACC3NRW8</accession>
<sequence>MEEPIRAKIQELGDLELALLICLLAREHCIISADPASKHELQDELRIICSSVFGLHPAVVECSHDTTPDEFSESILVDSVDYDGDDTEHKASYDQTYHSTDSPSARGRAPGRFGSNILDNRRIADVIIATNLDLASDSVQVQALELIRTKRIFTRTAMHTASKDFMVIATTSKPGARLSKHVNDLFSMSHFHSVEDGLPYLQGEISKDGMPKFSESDIKELRLLAHEAHFMPELAAYLHNIVVFMRSSRYIQGGVTATATRQLRVIAKILAPLHGLDYVPPSLVALAVHKVYPHRLRLATAETERSLQWGSDPEAVRQLLEGLTIEDAIEDVLASVETPL</sequence>
<dbReference type="EMBL" id="JAUTXU010000017">
    <property type="protein sequence ID" value="KAK3721545.1"/>
    <property type="molecule type" value="Genomic_DNA"/>
</dbReference>
<keyword evidence="2" id="KW-1185">Reference proteome</keyword>
<protein>
    <submittedName>
        <fullName evidence="1">Uncharacterized protein</fullName>
    </submittedName>
</protein>
<organism evidence="1 2">
    <name type="scientific">Vermiconidia calcicola</name>
    <dbReference type="NCBI Taxonomy" id="1690605"/>
    <lineage>
        <taxon>Eukaryota</taxon>
        <taxon>Fungi</taxon>
        <taxon>Dikarya</taxon>
        <taxon>Ascomycota</taxon>
        <taxon>Pezizomycotina</taxon>
        <taxon>Dothideomycetes</taxon>
        <taxon>Dothideomycetidae</taxon>
        <taxon>Mycosphaerellales</taxon>
        <taxon>Extremaceae</taxon>
        <taxon>Vermiconidia</taxon>
    </lineage>
</organism>
<name>A0ACC3NRW8_9PEZI</name>
<comment type="caution">
    <text evidence="1">The sequence shown here is derived from an EMBL/GenBank/DDBJ whole genome shotgun (WGS) entry which is preliminary data.</text>
</comment>
<gene>
    <name evidence="1" type="ORF">LTR37_003101</name>
</gene>